<sequence>MVTLGILIIILLGTTIGGQLSVRLGIPTVIGQLLMGIILGPAGFGWLQQSNLIHNLADLGVIILIFLAGIASNLQLLRQYWRPSVVVASLGMFFPVVVVYLLGACFHMPPLECLFLGVVFAATSVSISVAVLKELKQLTTPSGTTILGAAVVDDLLAIILLSFLVSLLGDAGKRPLAVTILLQIGYLIFAGLLLKWLAPHLTRIWQHLQLPLPATGGAVILCFTLAYLAEFVGLSNVLGAFIAGLICAQTEFHSAIEHDLEALGESFLIPIFFVSIGLNLDLNSLTRDWWFICILTLAAIGTKLIGAGGGAYLLHFSPAEAYEIGAGMVSRGEMALIITQIGYQAKLFSGEYYTATISAIILTTLAAPFLLQDAVSRLPQATRS</sequence>
<dbReference type="RefSeq" id="WP_176942238.1">
    <property type="nucleotide sequence ID" value="NZ_JABZEC010000002.1"/>
</dbReference>
<gene>
    <name evidence="13" type="ORF">HU830_02595</name>
</gene>
<keyword evidence="8" id="KW-0406">Ion transport</keyword>
<evidence type="ECO:0000256" key="11">
    <source>
        <dbReference type="SAM" id="Phobius"/>
    </source>
</evidence>
<accession>A0A850R9K9</accession>
<dbReference type="Gene3D" id="1.20.1530.20">
    <property type="match status" value="1"/>
</dbReference>
<feature type="transmembrane region" description="Helical" evidence="11">
    <location>
        <begin position="210"/>
        <end position="229"/>
    </location>
</feature>
<name>A0A850R9K9_9LACO</name>
<feature type="transmembrane region" description="Helical" evidence="11">
    <location>
        <begin position="83"/>
        <end position="106"/>
    </location>
</feature>
<evidence type="ECO:0000256" key="1">
    <source>
        <dbReference type="ARBA" id="ARBA00004141"/>
    </source>
</evidence>
<evidence type="ECO:0000313" key="13">
    <source>
        <dbReference type="EMBL" id="NVY96076.1"/>
    </source>
</evidence>
<feature type="transmembrane region" description="Helical" evidence="11">
    <location>
        <begin position="113"/>
        <end position="132"/>
    </location>
</feature>
<evidence type="ECO:0000256" key="8">
    <source>
        <dbReference type="ARBA" id="ARBA00023065"/>
    </source>
</evidence>
<evidence type="ECO:0000259" key="12">
    <source>
        <dbReference type="Pfam" id="PF00999"/>
    </source>
</evidence>
<dbReference type="Proteomes" id="UP000563523">
    <property type="component" value="Unassembled WGS sequence"/>
</dbReference>
<keyword evidence="14" id="KW-1185">Reference proteome</keyword>
<dbReference type="AlphaFoldDB" id="A0A850R9K9"/>
<evidence type="ECO:0000256" key="9">
    <source>
        <dbReference type="ARBA" id="ARBA00023136"/>
    </source>
</evidence>
<evidence type="ECO:0000313" key="14">
    <source>
        <dbReference type="Proteomes" id="UP000563523"/>
    </source>
</evidence>
<dbReference type="GO" id="GO:0006814">
    <property type="term" value="P:sodium ion transport"/>
    <property type="evidence" value="ECO:0007669"/>
    <property type="project" value="UniProtKB-KW"/>
</dbReference>
<comment type="subcellular location">
    <subcellularLocation>
        <location evidence="1">Membrane</location>
        <topology evidence="1">Multi-pass membrane protein</topology>
    </subcellularLocation>
</comment>
<dbReference type="PANTHER" id="PTHR43562">
    <property type="entry name" value="NAPA-TYPE SODIUM/HYDROGEN ANTIPORTER"/>
    <property type="match status" value="1"/>
</dbReference>
<protein>
    <submittedName>
        <fullName evidence="13">Cation:proton antiporter</fullName>
    </submittedName>
</protein>
<dbReference type="GO" id="GO:1902600">
    <property type="term" value="P:proton transmembrane transport"/>
    <property type="evidence" value="ECO:0007669"/>
    <property type="project" value="InterPro"/>
</dbReference>
<keyword evidence="5 11" id="KW-0812">Transmembrane</keyword>
<evidence type="ECO:0000256" key="5">
    <source>
        <dbReference type="ARBA" id="ARBA00022692"/>
    </source>
</evidence>
<keyword evidence="9 11" id="KW-0472">Membrane</keyword>
<feature type="domain" description="Cation/H+ exchanger transmembrane" evidence="12">
    <location>
        <begin position="11"/>
        <end position="370"/>
    </location>
</feature>
<keyword evidence="10" id="KW-0739">Sodium transport</keyword>
<evidence type="ECO:0000256" key="7">
    <source>
        <dbReference type="ARBA" id="ARBA00023053"/>
    </source>
</evidence>
<dbReference type="GO" id="GO:0016020">
    <property type="term" value="C:membrane"/>
    <property type="evidence" value="ECO:0007669"/>
    <property type="project" value="UniProtKB-SubCell"/>
</dbReference>
<feature type="transmembrane region" description="Helical" evidence="11">
    <location>
        <begin position="144"/>
        <end position="169"/>
    </location>
</feature>
<dbReference type="InterPro" id="IPR038770">
    <property type="entry name" value="Na+/solute_symporter_sf"/>
</dbReference>
<evidence type="ECO:0000256" key="2">
    <source>
        <dbReference type="ARBA" id="ARBA00005551"/>
    </source>
</evidence>
<feature type="transmembrane region" description="Helical" evidence="11">
    <location>
        <begin position="236"/>
        <end position="256"/>
    </location>
</feature>
<dbReference type="EMBL" id="JABZEC010000002">
    <property type="protein sequence ID" value="NVY96076.1"/>
    <property type="molecule type" value="Genomic_DNA"/>
</dbReference>
<comment type="caution">
    <text evidence="13">The sequence shown here is derived from an EMBL/GenBank/DDBJ whole genome shotgun (WGS) entry which is preliminary data.</text>
</comment>
<evidence type="ECO:0000256" key="6">
    <source>
        <dbReference type="ARBA" id="ARBA00022989"/>
    </source>
</evidence>
<feature type="transmembrane region" description="Helical" evidence="11">
    <location>
        <begin position="27"/>
        <end position="47"/>
    </location>
</feature>
<dbReference type="PANTHER" id="PTHR43562:SF3">
    <property type="entry name" value="SODIUM ION_PROTON EXCHANGER (EUROFUNG)"/>
    <property type="match status" value="1"/>
</dbReference>
<feature type="transmembrane region" description="Helical" evidence="11">
    <location>
        <begin position="176"/>
        <end position="198"/>
    </location>
</feature>
<comment type="similarity">
    <text evidence="2">Belongs to the monovalent cation:proton antiporter 2 (CPA2) transporter (TC 2.A.37) family.</text>
</comment>
<evidence type="ECO:0000256" key="10">
    <source>
        <dbReference type="ARBA" id="ARBA00023201"/>
    </source>
</evidence>
<feature type="transmembrane region" description="Helical" evidence="11">
    <location>
        <begin position="289"/>
        <end position="314"/>
    </location>
</feature>
<dbReference type="GO" id="GO:0015297">
    <property type="term" value="F:antiporter activity"/>
    <property type="evidence" value="ECO:0007669"/>
    <property type="project" value="UniProtKB-KW"/>
</dbReference>
<feature type="transmembrane region" description="Helical" evidence="11">
    <location>
        <begin position="262"/>
        <end position="282"/>
    </location>
</feature>
<reference evidence="13 14" key="1">
    <citation type="submission" date="2020-06" db="EMBL/GenBank/DDBJ databases">
        <authorList>
            <person name="Kang J."/>
        </authorList>
    </citation>
    <scope>NUCLEOTIDE SEQUENCE [LARGE SCALE GENOMIC DNA]</scope>
    <source>
        <strain evidence="13 14">DCY120</strain>
    </source>
</reference>
<keyword evidence="7" id="KW-0915">Sodium</keyword>
<dbReference type="Pfam" id="PF00999">
    <property type="entry name" value="Na_H_Exchanger"/>
    <property type="match status" value="1"/>
</dbReference>
<dbReference type="InterPro" id="IPR006153">
    <property type="entry name" value="Cation/H_exchanger_TM"/>
</dbReference>
<organism evidence="13 14">
    <name type="scientific">Bombilactobacillus apium</name>
    <dbReference type="NCBI Taxonomy" id="2675299"/>
    <lineage>
        <taxon>Bacteria</taxon>
        <taxon>Bacillati</taxon>
        <taxon>Bacillota</taxon>
        <taxon>Bacilli</taxon>
        <taxon>Lactobacillales</taxon>
        <taxon>Lactobacillaceae</taxon>
        <taxon>Bombilactobacillus</taxon>
    </lineage>
</organism>
<feature type="transmembrane region" description="Helical" evidence="11">
    <location>
        <begin position="352"/>
        <end position="371"/>
    </location>
</feature>
<keyword evidence="4" id="KW-0050">Antiport</keyword>
<keyword evidence="3" id="KW-0813">Transport</keyword>
<proteinExistence type="inferred from homology"/>
<feature type="transmembrane region" description="Helical" evidence="11">
    <location>
        <begin position="59"/>
        <end position="77"/>
    </location>
</feature>
<evidence type="ECO:0000256" key="4">
    <source>
        <dbReference type="ARBA" id="ARBA00022449"/>
    </source>
</evidence>
<keyword evidence="6 11" id="KW-1133">Transmembrane helix</keyword>
<evidence type="ECO:0000256" key="3">
    <source>
        <dbReference type="ARBA" id="ARBA00022448"/>
    </source>
</evidence>